<dbReference type="InterPro" id="IPR052345">
    <property type="entry name" value="Rad_response_metalloprotease"/>
</dbReference>
<accession>A0A1G7WR71</accession>
<sequence>MIAALGFPPGFYQLDDPDEIETQSASFRSLSGMTAKERDAALAAGSIAFEIADWLNAAYSLDEPDLLDLEHERDPAVAARTVRQHWGLGEKPIGNLIKILEAKGVRIFSLSETTKNVDAFSLWRNDEPFIFLNTFKSAERSRFDAAHELGHLILHKHGGPQYRSAEMEANLFASSFLMPETDVKTRLPYVTSLNKIIQEKQRWRVSAAALCYRLHKLGIISDWQNRTFNIQLNQRFGKQEPHGILREKSGIWRMVFDDLWQQRKSRASIAQDLSIPESELENLVFGLAAEGSSSRPELPAEGPSPLRLVK</sequence>
<protein>
    <submittedName>
        <fullName evidence="3">Zn-dependent peptidase ImmA, M78 family</fullName>
    </submittedName>
</protein>
<dbReference type="Pfam" id="PF06114">
    <property type="entry name" value="Peptidase_M78"/>
    <property type="match status" value="1"/>
</dbReference>
<dbReference type="PANTHER" id="PTHR43236">
    <property type="entry name" value="ANTITOXIN HIGA1"/>
    <property type="match status" value="1"/>
</dbReference>
<feature type="region of interest" description="Disordered" evidence="1">
    <location>
        <begin position="291"/>
        <end position="310"/>
    </location>
</feature>
<dbReference type="AlphaFoldDB" id="A0A1G7WR71"/>
<keyword evidence="4" id="KW-1185">Reference proteome</keyword>
<dbReference type="Gene3D" id="1.10.10.2910">
    <property type="match status" value="1"/>
</dbReference>
<dbReference type="InterPro" id="IPR010359">
    <property type="entry name" value="IrrE_HExxH"/>
</dbReference>
<organism evidence="3 4">
    <name type="scientific">Pelagibacterium luteolum</name>
    <dbReference type="NCBI Taxonomy" id="440168"/>
    <lineage>
        <taxon>Bacteria</taxon>
        <taxon>Pseudomonadati</taxon>
        <taxon>Pseudomonadota</taxon>
        <taxon>Alphaproteobacteria</taxon>
        <taxon>Hyphomicrobiales</taxon>
        <taxon>Devosiaceae</taxon>
        <taxon>Pelagibacterium</taxon>
    </lineage>
</organism>
<dbReference type="PANTHER" id="PTHR43236:SF1">
    <property type="entry name" value="BLL7220 PROTEIN"/>
    <property type="match status" value="1"/>
</dbReference>
<reference evidence="3 4" key="1">
    <citation type="submission" date="2016-10" db="EMBL/GenBank/DDBJ databases">
        <authorList>
            <person name="de Groot N.N."/>
        </authorList>
    </citation>
    <scope>NUCLEOTIDE SEQUENCE [LARGE SCALE GENOMIC DNA]</scope>
    <source>
        <strain evidence="3 4">CGMCC 1.10267</strain>
    </source>
</reference>
<evidence type="ECO:0000259" key="2">
    <source>
        <dbReference type="Pfam" id="PF06114"/>
    </source>
</evidence>
<gene>
    <name evidence="3" type="ORF">SAMN04487974_10727</name>
</gene>
<proteinExistence type="predicted"/>
<feature type="domain" description="IrrE N-terminal-like" evidence="2">
    <location>
        <begin position="101"/>
        <end position="215"/>
    </location>
</feature>
<evidence type="ECO:0000313" key="3">
    <source>
        <dbReference type="EMBL" id="SDG73730.1"/>
    </source>
</evidence>
<dbReference type="STRING" id="440168.SAMN04487974_10727"/>
<dbReference type="Proteomes" id="UP000199495">
    <property type="component" value="Unassembled WGS sequence"/>
</dbReference>
<evidence type="ECO:0000313" key="4">
    <source>
        <dbReference type="Proteomes" id="UP000199495"/>
    </source>
</evidence>
<evidence type="ECO:0000256" key="1">
    <source>
        <dbReference type="SAM" id="MobiDB-lite"/>
    </source>
</evidence>
<name>A0A1G7WR71_9HYPH</name>
<dbReference type="EMBL" id="FNCS01000007">
    <property type="protein sequence ID" value="SDG73730.1"/>
    <property type="molecule type" value="Genomic_DNA"/>
</dbReference>